<feature type="compositionally biased region" description="Polar residues" evidence="1">
    <location>
        <begin position="25"/>
        <end position="36"/>
    </location>
</feature>
<feature type="compositionally biased region" description="Basic and acidic residues" evidence="1">
    <location>
        <begin position="60"/>
        <end position="82"/>
    </location>
</feature>
<organism evidence="2 3">
    <name type="scientific">Candidatus Amesbacteria bacterium RIFOXYD1_FULL_47_9</name>
    <dbReference type="NCBI Taxonomy" id="1797267"/>
    <lineage>
        <taxon>Bacteria</taxon>
        <taxon>Candidatus Amesiibacteriota</taxon>
    </lineage>
</organism>
<evidence type="ECO:0000313" key="2">
    <source>
        <dbReference type="EMBL" id="OGD12558.1"/>
    </source>
</evidence>
<comment type="caution">
    <text evidence="2">The sequence shown here is derived from an EMBL/GenBank/DDBJ whole genome shotgun (WGS) entry which is preliminary data.</text>
</comment>
<dbReference type="AlphaFoldDB" id="A0A1F5A2K9"/>
<evidence type="ECO:0000313" key="3">
    <source>
        <dbReference type="Proteomes" id="UP000178579"/>
    </source>
</evidence>
<accession>A0A1F5A2K9</accession>
<gene>
    <name evidence="2" type="ORF">A2576_02370</name>
</gene>
<proteinExistence type="predicted"/>
<name>A0A1F5A2K9_9BACT</name>
<feature type="region of interest" description="Disordered" evidence="1">
    <location>
        <begin position="1"/>
        <end position="111"/>
    </location>
</feature>
<dbReference type="EMBL" id="MEXV01000016">
    <property type="protein sequence ID" value="OGD12558.1"/>
    <property type="molecule type" value="Genomic_DNA"/>
</dbReference>
<sequence length="111" mass="12031">MSQDEGQETSEAEITEIGAPPHTIRTPTGKSVGSAETDTDERIPIQVTEVPGGKMPGQVEAEKATAEGKEIRKQRAEEQAELKKRRKRAKASPLKPLSPEAEKDLIGRLSS</sequence>
<protein>
    <submittedName>
        <fullName evidence="2">Uncharacterized protein</fullName>
    </submittedName>
</protein>
<feature type="compositionally biased region" description="Basic and acidic residues" evidence="1">
    <location>
        <begin position="100"/>
        <end position="111"/>
    </location>
</feature>
<dbReference type="Proteomes" id="UP000178579">
    <property type="component" value="Unassembled WGS sequence"/>
</dbReference>
<feature type="compositionally biased region" description="Acidic residues" evidence="1">
    <location>
        <begin position="1"/>
        <end position="14"/>
    </location>
</feature>
<reference evidence="2 3" key="1">
    <citation type="journal article" date="2016" name="Nat. Commun.">
        <title>Thousands of microbial genomes shed light on interconnected biogeochemical processes in an aquifer system.</title>
        <authorList>
            <person name="Anantharaman K."/>
            <person name="Brown C.T."/>
            <person name="Hug L.A."/>
            <person name="Sharon I."/>
            <person name="Castelle C.J."/>
            <person name="Probst A.J."/>
            <person name="Thomas B.C."/>
            <person name="Singh A."/>
            <person name="Wilkins M.J."/>
            <person name="Karaoz U."/>
            <person name="Brodie E.L."/>
            <person name="Williams K.H."/>
            <person name="Hubbard S.S."/>
            <person name="Banfield J.F."/>
        </authorList>
    </citation>
    <scope>NUCLEOTIDE SEQUENCE [LARGE SCALE GENOMIC DNA]</scope>
</reference>
<evidence type="ECO:0000256" key="1">
    <source>
        <dbReference type="SAM" id="MobiDB-lite"/>
    </source>
</evidence>